<protein>
    <submittedName>
        <fullName evidence="1">Uncharacterized protein</fullName>
    </submittedName>
</protein>
<name>A0ABN8TQU6_9VIBR</name>
<evidence type="ECO:0000313" key="1">
    <source>
        <dbReference type="EMBL" id="CAH8225010.1"/>
    </source>
</evidence>
<keyword evidence="2" id="KW-1185">Reference proteome</keyword>
<organism evidence="1 2">
    <name type="scientific">Vibrio aestuarianus</name>
    <dbReference type="NCBI Taxonomy" id="28171"/>
    <lineage>
        <taxon>Bacteria</taxon>
        <taxon>Pseudomonadati</taxon>
        <taxon>Pseudomonadota</taxon>
        <taxon>Gammaproteobacteria</taxon>
        <taxon>Vibrionales</taxon>
        <taxon>Vibrionaceae</taxon>
        <taxon>Vibrio</taxon>
    </lineage>
</organism>
<reference evidence="1" key="1">
    <citation type="submission" date="2022-06" db="EMBL/GenBank/DDBJ databases">
        <authorList>
            <person name="Goudenege D."/>
            <person name="Le Roux F."/>
        </authorList>
    </citation>
    <scope>NUCLEOTIDE SEQUENCE</scope>
    <source>
        <strain evidence="1">12-063</strain>
    </source>
</reference>
<sequence>MLLKGRVKHGLQQKALVKLRYCFSWVDIQPIVFLRSIAS</sequence>
<dbReference type="Proteomes" id="UP001152658">
    <property type="component" value="Unassembled WGS sequence"/>
</dbReference>
<accession>A0ABN8TQU6</accession>
<gene>
    <name evidence="1" type="ORF">VAE063_940213</name>
</gene>
<comment type="caution">
    <text evidence="1">The sequence shown here is derived from an EMBL/GenBank/DDBJ whole genome shotgun (WGS) entry which is preliminary data.</text>
</comment>
<proteinExistence type="predicted"/>
<evidence type="ECO:0000313" key="2">
    <source>
        <dbReference type="Proteomes" id="UP001152658"/>
    </source>
</evidence>
<dbReference type="EMBL" id="CALYLK010000135">
    <property type="protein sequence ID" value="CAH8225010.1"/>
    <property type="molecule type" value="Genomic_DNA"/>
</dbReference>